<proteinExistence type="predicted"/>
<keyword evidence="2" id="KW-1185">Reference proteome</keyword>
<reference evidence="1 2" key="1">
    <citation type="journal article" date="2017" name="BMC Genomics">
        <title>Comparative genomic and phylogenomic analyses of the Bifidobacteriaceae family.</title>
        <authorList>
            <person name="Lugli G.A."/>
            <person name="Milani C."/>
            <person name="Turroni F."/>
            <person name="Duranti S."/>
            <person name="Mancabelli L."/>
            <person name="Mangifesta M."/>
            <person name="Ferrario C."/>
            <person name="Modesto M."/>
            <person name="Mattarelli P."/>
            <person name="Jiri K."/>
            <person name="van Sinderen D."/>
            <person name="Ventura M."/>
        </authorList>
    </citation>
    <scope>NUCLEOTIDE SEQUENCE [LARGE SCALE GENOMIC DNA]</scope>
    <source>
        <strain evidence="1 2">DSM 24762</strain>
    </source>
</reference>
<gene>
    <name evidence="1" type="ORF">ALMA_0762</name>
</gene>
<accession>A0A261F5B2</accession>
<organism evidence="1 2">
    <name type="scientific">Alloscardovia macacae</name>
    <dbReference type="NCBI Taxonomy" id="1160091"/>
    <lineage>
        <taxon>Bacteria</taxon>
        <taxon>Bacillati</taxon>
        <taxon>Actinomycetota</taxon>
        <taxon>Actinomycetes</taxon>
        <taxon>Bifidobacteriales</taxon>
        <taxon>Bifidobacteriaceae</taxon>
        <taxon>Alloscardovia</taxon>
    </lineage>
</organism>
<evidence type="ECO:0000313" key="1">
    <source>
        <dbReference type="EMBL" id="OZG54301.1"/>
    </source>
</evidence>
<dbReference type="RefSeq" id="WP_094726441.1">
    <property type="nucleotide sequence ID" value="NZ_JBHLWS010000013.1"/>
</dbReference>
<sequence>MSKEADERILALVKPEYMKKIPAFIRGHATGNSCRLIEKEHPDLYAAFEADGSASGVEAGLPSDVVEQMRVLINGIFEQRMRKHHML</sequence>
<dbReference type="Proteomes" id="UP000243657">
    <property type="component" value="Unassembled WGS sequence"/>
</dbReference>
<dbReference type="AlphaFoldDB" id="A0A261F5B2"/>
<evidence type="ECO:0000313" key="2">
    <source>
        <dbReference type="Proteomes" id="UP000243657"/>
    </source>
</evidence>
<comment type="caution">
    <text evidence="1">The sequence shown here is derived from an EMBL/GenBank/DDBJ whole genome shotgun (WGS) entry which is preliminary data.</text>
</comment>
<dbReference type="EMBL" id="MWWT01000005">
    <property type="protein sequence ID" value="OZG54301.1"/>
    <property type="molecule type" value="Genomic_DNA"/>
</dbReference>
<name>A0A261F5B2_9BIFI</name>
<protein>
    <submittedName>
        <fullName evidence="1">Uncharacterized protein</fullName>
    </submittedName>
</protein>